<evidence type="ECO:0000256" key="2">
    <source>
        <dbReference type="ARBA" id="ARBA00022490"/>
    </source>
</evidence>
<gene>
    <name evidence="5" type="ORF">EB796_024178</name>
</gene>
<comment type="caution">
    <text evidence="5">The sequence shown here is derived from an EMBL/GenBank/DDBJ whole genome shotgun (WGS) entry which is preliminary data.</text>
</comment>
<dbReference type="GO" id="GO:0005737">
    <property type="term" value="C:cytoplasm"/>
    <property type="evidence" value="ECO:0007669"/>
    <property type="project" value="UniProtKB-SubCell"/>
</dbReference>
<feature type="domain" description="BTB" evidence="4">
    <location>
        <begin position="143"/>
        <end position="208"/>
    </location>
</feature>
<reference evidence="5" key="1">
    <citation type="submission" date="2020-06" db="EMBL/GenBank/DDBJ databases">
        <title>Draft genome of Bugula neritina, a colonial animal packing powerful symbionts and potential medicines.</title>
        <authorList>
            <person name="Rayko M."/>
        </authorList>
    </citation>
    <scope>NUCLEOTIDE SEQUENCE [LARGE SCALE GENOMIC DNA]</scope>
    <source>
        <strain evidence="5">Kwan_BN1</strain>
    </source>
</reference>
<feature type="region of interest" description="Disordered" evidence="3">
    <location>
        <begin position="1"/>
        <end position="117"/>
    </location>
</feature>
<accession>A0A7J7IU94</accession>
<dbReference type="Pfam" id="PF16017">
    <property type="entry name" value="BTB_3"/>
    <property type="match status" value="1"/>
</dbReference>
<dbReference type="Gene3D" id="3.30.710.10">
    <property type="entry name" value="Potassium Channel Kv1.1, Chain A"/>
    <property type="match status" value="1"/>
</dbReference>
<dbReference type="InterPro" id="IPR039886">
    <property type="entry name" value="BTBD10/KCTD20"/>
</dbReference>
<name>A0A7J7IU94_BUGNE</name>
<evidence type="ECO:0000313" key="6">
    <source>
        <dbReference type="Proteomes" id="UP000593567"/>
    </source>
</evidence>
<dbReference type="OrthoDB" id="10034757at2759"/>
<feature type="compositionally biased region" description="Polar residues" evidence="3">
    <location>
        <begin position="54"/>
        <end position="63"/>
    </location>
</feature>
<evidence type="ECO:0000313" key="5">
    <source>
        <dbReference type="EMBL" id="KAF6017512.1"/>
    </source>
</evidence>
<evidence type="ECO:0000256" key="3">
    <source>
        <dbReference type="SAM" id="MobiDB-lite"/>
    </source>
</evidence>
<evidence type="ECO:0000256" key="1">
    <source>
        <dbReference type="ARBA" id="ARBA00004496"/>
    </source>
</evidence>
<sequence length="377" mass="42527">MASANRRPSYDDDTSDSENETLHCDDRRKSAILKRPQNRLQSVRTTKRKPILVNRTSCENSEASGGEELHGVLKKIPSEQRMSAGGLASSIPVADSTRPRRDSYSANNSGSGIPRSTLNEVTVRASFNSSTSCSPKSSSFSGSKANIVVDGTRFHVDLEVLSMFSSSLDNNMIQTNERGEFEILEGISASVFKTILEYYRTGKLKCPDEVSILELREACDYLLLPFDGRNVECQNLSDLLHELSNDGAKAQFQEFLQNIILPKMLQSTCHGDRECHIIILMEDDVVDWDEDYPPPMGEELTQVIYSTALYKFFKYCENRDMAKQVLKERGLKKIRLGIEGYPTHKDKVRKRPGSRPEVVYHYVQRPFLPLLVGERGE</sequence>
<evidence type="ECO:0000259" key="4">
    <source>
        <dbReference type="PROSITE" id="PS50097"/>
    </source>
</evidence>
<proteinExistence type="predicted"/>
<dbReference type="Proteomes" id="UP000593567">
    <property type="component" value="Unassembled WGS sequence"/>
</dbReference>
<dbReference type="PANTHER" id="PTHR21637">
    <property type="entry name" value="BTB/POZ DOMAIN-CONTAINING PROTEIN 10-RELATED"/>
    <property type="match status" value="1"/>
</dbReference>
<dbReference type="PANTHER" id="PTHR21637:SF0">
    <property type="entry name" value="AT10158P"/>
    <property type="match status" value="1"/>
</dbReference>
<keyword evidence="2" id="KW-0963">Cytoplasm</keyword>
<dbReference type="GO" id="GO:0042327">
    <property type="term" value="P:positive regulation of phosphorylation"/>
    <property type="evidence" value="ECO:0007669"/>
    <property type="project" value="TreeGrafter"/>
</dbReference>
<keyword evidence="6" id="KW-1185">Reference proteome</keyword>
<feature type="compositionally biased region" description="Basic and acidic residues" evidence="3">
    <location>
        <begin position="20"/>
        <end position="29"/>
    </location>
</feature>
<dbReference type="SUPFAM" id="SSF54695">
    <property type="entry name" value="POZ domain"/>
    <property type="match status" value="1"/>
</dbReference>
<comment type="subcellular location">
    <subcellularLocation>
        <location evidence="1">Cytoplasm</location>
    </subcellularLocation>
</comment>
<dbReference type="InterPro" id="IPR000210">
    <property type="entry name" value="BTB/POZ_dom"/>
</dbReference>
<dbReference type="InterPro" id="IPR011333">
    <property type="entry name" value="SKP1/BTB/POZ_sf"/>
</dbReference>
<dbReference type="InterPro" id="IPR039885">
    <property type="entry name" value="BTBD10/KCTD20_BTB/POZ"/>
</dbReference>
<dbReference type="SMART" id="SM00225">
    <property type="entry name" value="BTB"/>
    <property type="match status" value="1"/>
</dbReference>
<dbReference type="EMBL" id="VXIV02003385">
    <property type="protein sequence ID" value="KAF6017512.1"/>
    <property type="molecule type" value="Genomic_DNA"/>
</dbReference>
<dbReference type="AlphaFoldDB" id="A0A7J7IU94"/>
<dbReference type="PROSITE" id="PS50097">
    <property type="entry name" value="BTB"/>
    <property type="match status" value="1"/>
</dbReference>
<feature type="compositionally biased region" description="Polar residues" evidence="3">
    <location>
        <begin position="104"/>
        <end position="117"/>
    </location>
</feature>
<protein>
    <recommendedName>
        <fullName evidence="4">BTB domain-containing protein</fullName>
    </recommendedName>
</protein>
<organism evidence="5 6">
    <name type="scientific">Bugula neritina</name>
    <name type="common">Brown bryozoan</name>
    <name type="synonym">Sertularia neritina</name>
    <dbReference type="NCBI Taxonomy" id="10212"/>
    <lineage>
        <taxon>Eukaryota</taxon>
        <taxon>Metazoa</taxon>
        <taxon>Spiralia</taxon>
        <taxon>Lophotrochozoa</taxon>
        <taxon>Bryozoa</taxon>
        <taxon>Gymnolaemata</taxon>
        <taxon>Cheilostomatida</taxon>
        <taxon>Flustrina</taxon>
        <taxon>Buguloidea</taxon>
        <taxon>Bugulidae</taxon>
        <taxon>Bugula</taxon>
    </lineage>
</organism>